<keyword evidence="2" id="KW-1185">Reference proteome</keyword>
<evidence type="ECO:0000313" key="2">
    <source>
        <dbReference type="Proteomes" id="UP001221757"/>
    </source>
</evidence>
<dbReference type="Proteomes" id="UP001221757">
    <property type="component" value="Unassembled WGS sequence"/>
</dbReference>
<name>A0AAD7DUZ3_MYCRO</name>
<gene>
    <name evidence="1" type="ORF">B0H17DRAFT_1196210</name>
</gene>
<dbReference type="EMBL" id="JARKIE010000022">
    <property type="protein sequence ID" value="KAJ7699587.1"/>
    <property type="molecule type" value="Genomic_DNA"/>
</dbReference>
<evidence type="ECO:0000313" key="1">
    <source>
        <dbReference type="EMBL" id="KAJ7699587.1"/>
    </source>
</evidence>
<reference evidence="1" key="1">
    <citation type="submission" date="2023-03" db="EMBL/GenBank/DDBJ databases">
        <title>Massive genome expansion in bonnet fungi (Mycena s.s.) driven by repeated elements and novel gene families across ecological guilds.</title>
        <authorList>
            <consortium name="Lawrence Berkeley National Laboratory"/>
            <person name="Harder C.B."/>
            <person name="Miyauchi S."/>
            <person name="Viragh M."/>
            <person name="Kuo A."/>
            <person name="Thoen E."/>
            <person name="Andreopoulos B."/>
            <person name="Lu D."/>
            <person name="Skrede I."/>
            <person name="Drula E."/>
            <person name="Henrissat B."/>
            <person name="Morin E."/>
            <person name="Kohler A."/>
            <person name="Barry K."/>
            <person name="LaButti K."/>
            <person name="Morin E."/>
            <person name="Salamov A."/>
            <person name="Lipzen A."/>
            <person name="Mereny Z."/>
            <person name="Hegedus B."/>
            <person name="Baldrian P."/>
            <person name="Stursova M."/>
            <person name="Weitz H."/>
            <person name="Taylor A."/>
            <person name="Grigoriev I.V."/>
            <person name="Nagy L.G."/>
            <person name="Martin F."/>
            <person name="Kauserud H."/>
        </authorList>
    </citation>
    <scope>NUCLEOTIDE SEQUENCE</scope>
    <source>
        <strain evidence="1">CBHHK067</strain>
    </source>
</reference>
<dbReference type="AlphaFoldDB" id="A0AAD7DUZ3"/>
<accession>A0AAD7DUZ3</accession>
<sequence>MRLARFPLILSAILIGWDRGLRLAAAQTAQCAGVSSATGLSEVQNSVLFANGGAITAHSGFTLILSILTNFDANKISGQPVPTGPALAPQWYAIAHNWAKALSASLDMATWFCDEFPTDDAIPFVTNLSAPIPASFSVDAMEDAYENAGGLADDAQATAASFTAIITSVNAFIEALQSRYPNAAVLAEVASEALSTTNALTQFAADWAAVQSDSSEAAIWLHQCKDALTRSIPEIFWGLTNSVNCLFQSITVTIQDYMNGIESVVADINASFP</sequence>
<protein>
    <submittedName>
        <fullName evidence="1">Uncharacterized protein</fullName>
    </submittedName>
</protein>
<comment type="caution">
    <text evidence="1">The sequence shown here is derived from an EMBL/GenBank/DDBJ whole genome shotgun (WGS) entry which is preliminary data.</text>
</comment>
<organism evidence="1 2">
    <name type="scientific">Mycena rosella</name>
    <name type="common">Pink bonnet</name>
    <name type="synonym">Agaricus rosellus</name>
    <dbReference type="NCBI Taxonomy" id="1033263"/>
    <lineage>
        <taxon>Eukaryota</taxon>
        <taxon>Fungi</taxon>
        <taxon>Dikarya</taxon>
        <taxon>Basidiomycota</taxon>
        <taxon>Agaricomycotina</taxon>
        <taxon>Agaricomycetes</taxon>
        <taxon>Agaricomycetidae</taxon>
        <taxon>Agaricales</taxon>
        <taxon>Marasmiineae</taxon>
        <taxon>Mycenaceae</taxon>
        <taxon>Mycena</taxon>
    </lineage>
</organism>
<proteinExistence type="predicted"/>